<reference evidence="1" key="1">
    <citation type="submission" date="2014-11" db="EMBL/GenBank/DDBJ databases">
        <authorList>
            <person name="Amaro Gonzalez C."/>
        </authorList>
    </citation>
    <scope>NUCLEOTIDE SEQUENCE</scope>
</reference>
<dbReference type="EMBL" id="GBXM01087012">
    <property type="protein sequence ID" value="JAH21565.1"/>
    <property type="molecule type" value="Transcribed_RNA"/>
</dbReference>
<protein>
    <submittedName>
        <fullName evidence="1">Uncharacterized protein</fullName>
    </submittedName>
</protein>
<name>A0A0E9QZ92_ANGAN</name>
<dbReference type="AlphaFoldDB" id="A0A0E9QZ92"/>
<reference evidence="1" key="2">
    <citation type="journal article" date="2015" name="Fish Shellfish Immunol.">
        <title>Early steps in the European eel (Anguilla anguilla)-Vibrio vulnificus interaction in the gills: Role of the RtxA13 toxin.</title>
        <authorList>
            <person name="Callol A."/>
            <person name="Pajuelo D."/>
            <person name="Ebbesson L."/>
            <person name="Teles M."/>
            <person name="MacKenzie S."/>
            <person name="Amaro C."/>
        </authorList>
    </citation>
    <scope>NUCLEOTIDE SEQUENCE</scope>
</reference>
<organism evidence="1">
    <name type="scientific">Anguilla anguilla</name>
    <name type="common">European freshwater eel</name>
    <name type="synonym">Muraena anguilla</name>
    <dbReference type="NCBI Taxonomy" id="7936"/>
    <lineage>
        <taxon>Eukaryota</taxon>
        <taxon>Metazoa</taxon>
        <taxon>Chordata</taxon>
        <taxon>Craniata</taxon>
        <taxon>Vertebrata</taxon>
        <taxon>Euteleostomi</taxon>
        <taxon>Actinopterygii</taxon>
        <taxon>Neopterygii</taxon>
        <taxon>Teleostei</taxon>
        <taxon>Anguilliformes</taxon>
        <taxon>Anguillidae</taxon>
        <taxon>Anguilla</taxon>
    </lineage>
</organism>
<sequence>MSVKYQQFATICTVYLGLT</sequence>
<proteinExistence type="predicted"/>
<accession>A0A0E9QZ92</accession>
<evidence type="ECO:0000313" key="1">
    <source>
        <dbReference type="EMBL" id="JAH21565.1"/>
    </source>
</evidence>